<organism evidence="7 8">
    <name type="scientific">Aedes aegypti</name>
    <name type="common">Yellowfever mosquito</name>
    <name type="synonym">Culex aegypti</name>
    <dbReference type="NCBI Taxonomy" id="7159"/>
    <lineage>
        <taxon>Eukaryota</taxon>
        <taxon>Metazoa</taxon>
        <taxon>Ecdysozoa</taxon>
        <taxon>Arthropoda</taxon>
        <taxon>Hexapoda</taxon>
        <taxon>Insecta</taxon>
        <taxon>Pterygota</taxon>
        <taxon>Neoptera</taxon>
        <taxon>Endopterygota</taxon>
        <taxon>Diptera</taxon>
        <taxon>Nematocera</taxon>
        <taxon>Culicoidea</taxon>
        <taxon>Culicidae</taxon>
        <taxon>Culicinae</taxon>
        <taxon>Aedini</taxon>
        <taxon>Aedes</taxon>
        <taxon>Stegomyia</taxon>
    </lineage>
</organism>
<dbReference type="Proteomes" id="UP000008820">
    <property type="component" value="Chromosome 1"/>
</dbReference>
<dbReference type="FunCoup" id="A0A1S4G463">
    <property type="interactions" value="84"/>
</dbReference>
<dbReference type="Pfam" id="PF02221">
    <property type="entry name" value="E1_DerP2_DerF2"/>
    <property type="match status" value="1"/>
</dbReference>
<dbReference type="Gene3D" id="2.60.40.770">
    <property type="match status" value="1"/>
</dbReference>
<dbReference type="CDD" id="cd00916">
    <property type="entry name" value="Npc2_like"/>
    <property type="match status" value="1"/>
</dbReference>
<dbReference type="OrthoDB" id="6489092at2759"/>
<protein>
    <recommendedName>
        <fullName evidence="6">MD-2-related lipid-recognition domain-containing protein</fullName>
    </recommendedName>
</protein>
<sequence length="149" mass="16230">MSSYVVVLLVVLPLVFADVVPVKECKAGSLPSSVDVQGCKKVPCELKRGEDAVAFVDFSVSDEVAKLRPIVYATALGLTIPFELPSDRQDACEWLEGSKCPLSAGEDVRYELRLPVEQSYPPIAVDVELRLVDQDDEIVSCFSVQGKVV</sequence>
<evidence type="ECO:0000313" key="8">
    <source>
        <dbReference type="Proteomes" id="UP000008820"/>
    </source>
</evidence>
<evidence type="ECO:0000256" key="1">
    <source>
        <dbReference type="ARBA" id="ARBA00004613"/>
    </source>
</evidence>
<accession>A0A1S4G463</accession>
<dbReference type="VEuPathDB" id="VectorBase:AAEL015136"/>
<reference evidence="7" key="2">
    <citation type="submission" date="2020-05" db="UniProtKB">
        <authorList>
            <consortium name="EnsemblMetazoa"/>
        </authorList>
    </citation>
    <scope>IDENTIFICATION</scope>
    <source>
        <strain evidence="7">LVP_AGWG</strain>
    </source>
</reference>
<dbReference type="AlphaFoldDB" id="A0A1S4G463"/>
<comment type="similarity">
    <text evidence="2">Belongs to the NPC2 family.</text>
</comment>
<dbReference type="EnsemblMetazoa" id="AAEL015136-RA">
    <property type="protein sequence ID" value="AAEL015136-PA"/>
    <property type="gene ID" value="AAEL015136"/>
</dbReference>
<gene>
    <name evidence="7" type="primary">5579505</name>
</gene>
<evidence type="ECO:0000256" key="5">
    <source>
        <dbReference type="ARBA" id="ARBA00023157"/>
    </source>
</evidence>
<dbReference type="InterPro" id="IPR014756">
    <property type="entry name" value="Ig_E-set"/>
</dbReference>
<evidence type="ECO:0000313" key="7">
    <source>
        <dbReference type="EnsemblMetazoa" id="AAEL015136-PA"/>
    </source>
</evidence>
<feature type="domain" description="MD-2-related lipid-recognition" evidence="6">
    <location>
        <begin position="22"/>
        <end position="146"/>
    </location>
</feature>
<dbReference type="SMART" id="SM00737">
    <property type="entry name" value="ML"/>
    <property type="match status" value="1"/>
</dbReference>
<evidence type="ECO:0000256" key="4">
    <source>
        <dbReference type="ARBA" id="ARBA00022729"/>
    </source>
</evidence>
<keyword evidence="5" id="KW-1015">Disulfide bond</keyword>
<evidence type="ECO:0000256" key="3">
    <source>
        <dbReference type="ARBA" id="ARBA00022525"/>
    </source>
</evidence>
<dbReference type="InterPro" id="IPR003172">
    <property type="entry name" value="ML_dom"/>
</dbReference>
<dbReference type="GO" id="GO:0032367">
    <property type="term" value="P:intracellular cholesterol transport"/>
    <property type="evidence" value="ECO:0007669"/>
    <property type="project" value="InterPro"/>
</dbReference>
<dbReference type="InParanoid" id="A0A1S4G463"/>
<dbReference type="InterPro" id="IPR039670">
    <property type="entry name" value="NPC2-like"/>
</dbReference>
<dbReference type="SMR" id="A0A1S4G463"/>
<dbReference type="InterPro" id="IPR033916">
    <property type="entry name" value="ML_Npc2-like"/>
</dbReference>
<name>A0A1S4G463_AEDAE</name>
<keyword evidence="3" id="KW-0964">Secreted</keyword>
<proteinExistence type="inferred from homology"/>
<comment type="subcellular location">
    <subcellularLocation>
        <location evidence="1">Secreted</location>
    </subcellularLocation>
</comment>
<dbReference type="PANTHER" id="PTHR11306">
    <property type="entry name" value="NIEMANN PICK TYPE C2 PROTEIN NPC2-RELATED"/>
    <property type="match status" value="1"/>
</dbReference>
<dbReference type="GO" id="GO:0005576">
    <property type="term" value="C:extracellular region"/>
    <property type="evidence" value="ECO:0007669"/>
    <property type="project" value="UniProtKB-SubCell"/>
</dbReference>
<evidence type="ECO:0000256" key="2">
    <source>
        <dbReference type="ARBA" id="ARBA00006370"/>
    </source>
</evidence>
<dbReference type="FunFam" id="2.60.40.770:FF:000001">
    <property type="entry name" value="NPC intracellular cholesterol transporter 2"/>
    <property type="match status" value="1"/>
</dbReference>
<reference evidence="7 8" key="1">
    <citation type="submission" date="2017-06" db="EMBL/GenBank/DDBJ databases">
        <title>Aedes aegypti genome working group (AGWG) sequencing and assembly.</title>
        <authorList>
            <consortium name="Aedes aegypti Genome Working Group (AGWG)"/>
            <person name="Matthews B.J."/>
        </authorList>
    </citation>
    <scope>NUCLEOTIDE SEQUENCE [LARGE SCALE GENOMIC DNA]</scope>
    <source>
        <strain evidence="7 8">LVP_AGWG</strain>
    </source>
</reference>
<dbReference type="GO" id="GO:0032934">
    <property type="term" value="F:sterol binding"/>
    <property type="evidence" value="ECO:0007669"/>
    <property type="project" value="InterPro"/>
</dbReference>
<keyword evidence="4" id="KW-0732">Signal</keyword>
<evidence type="ECO:0000259" key="6">
    <source>
        <dbReference type="SMART" id="SM00737"/>
    </source>
</evidence>
<dbReference type="PANTHER" id="PTHR11306:SF36">
    <property type="entry name" value="NIEMANN-PICK TYPE C-2C-RELATED"/>
    <property type="match status" value="1"/>
</dbReference>
<keyword evidence="8" id="KW-1185">Reference proteome</keyword>
<dbReference type="SUPFAM" id="SSF81296">
    <property type="entry name" value="E set domains"/>
    <property type="match status" value="1"/>
</dbReference>